<sequence length="69" mass="7745">MQRRFFLDDTALDARHRVRLGMTLDQVDTTNNQTVVSENLQHLTALTFVLAGDHDDLVVTTNLLHVGSP</sequence>
<reference evidence="1 2" key="1">
    <citation type="submission" date="2015-03" db="EMBL/GenBank/DDBJ databases">
        <title>Draft genome of Stenotrophomonas maltophila isolated from urine specimen.</title>
        <authorList>
            <person name="Murugan N."/>
            <person name="Malathi J."/>
            <person name="Umashankar V."/>
            <person name="Madhavan H."/>
        </authorList>
    </citation>
    <scope>NUCLEOTIDE SEQUENCE [LARGE SCALE GENOMIC DNA]</scope>
    <source>
        <strain evidence="1 2">JMNMN1</strain>
    </source>
</reference>
<dbReference type="EMBL" id="JZRZ01000007">
    <property type="protein sequence ID" value="KKD57615.1"/>
    <property type="molecule type" value="Genomic_DNA"/>
</dbReference>
<accession>A0A0F5ZRL3</accession>
<organism evidence="1 2">
    <name type="scientific">Stenotrophomonas maltophilia</name>
    <name type="common">Pseudomonas maltophilia</name>
    <name type="synonym">Xanthomonas maltophilia</name>
    <dbReference type="NCBI Taxonomy" id="40324"/>
    <lineage>
        <taxon>Bacteria</taxon>
        <taxon>Pseudomonadati</taxon>
        <taxon>Pseudomonadota</taxon>
        <taxon>Gammaproteobacteria</taxon>
        <taxon>Lysobacterales</taxon>
        <taxon>Lysobacteraceae</taxon>
        <taxon>Stenotrophomonas</taxon>
        <taxon>Stenotrophomonas maltophilia group</taxon>
    </lineage>
</organism>
<gene>
    <name evidence="1" type="ORF">VM57_03515</name>
</gene>
<dbReference type="AlphaFoldDB" id="A0A0F5ZRL3"/>
<protein>
    <submittedName>
        <fullName evidence="1">Uncharacterized protein</fullName>
    </submittedName>
</protein>
<dbReference type="Proteomes" id="UP000243478">
    <property type="component" value="Unassembled WGS sequence"/>
</dbReference>
<proteinExistence type="predicted"/>
<name>A0A0F5ZRL3_STEMA</name>
<comment type="caution">
    <text evidence="1">The sequence shown here is derived from an EMBL/GenBank/DDBJ whole genome shotgun (WGS) entry which is preliminary data.</text>
</comment>
<evidence type="ECO:0000313" key="2">
    <source>
        <dbReference type="Proteomes" id="UP000243478"/>
    </source>
</evidence>
<evidence type="ECO:0000313" key="1">
    <source>
        <dbReference type="EMBL" id="KKD57615.1"/>
    </source>
</evidence>